<dbReference type="InterPro" id="IPR036638">
    <property type="entry name" value="HLH_DNA-bd_sf"/>
</dbReference>
<comment type="subcellular location">
    <subcellularLocation>
        <location evidence="1">Nucleus</location>
    </subcellularLocation>
</comment>
<evidence type="ECO:0000313" key="7">
    <source>
        <dbReference type="EMBL" id="RZC12223.1"/>
    </source>
</evidence>
<evidence type="ECO:0000256" key="5">
    <source>
        <dbReference type="SAM" id="MobiDB-lite"/>
    </source>
</evidence>
<proteinExistence type="predicted"/>
<dbReference type="PANTHER" id="PTHR36066:SF11">
    <property type="entry name" value="TRANSCRIPTION FACTOR BHLH144"/>
    <property type="match status" value="1"/>
</dbReference>
<keyword evidence="8" id="KW-1185">Reference proteome</keyword>
<evidence type="ECO:0000256" key="1">
    <source>
        <dbReference type="ARBA" id="ARBA00004123"/>
    </source>
</evidence>
<dbReference type="AlphaFoldDB" id="A0A445KMT1"/>
<dbReference type="EMBL" id="QZWG01000005">
    <property type="protein sequence ID" value="RZC12222.1"/>
    <property type="molecule type" value="Genomic_DNA"/>
</dbReference>
<protein>
    <submittedName>
        <fullName evidence="6">Transcription factor bHLH144 isoform A</fullName>
    </submittedName>
    <submittedName>
        <fullName evidence="7">Transcription factor bHLH144 isoform B</fullName>
    </submittedName>
</protein>
<evidence type="ECO:0000256" key="3">
    <source>
        <dbReference type="ARBA" id="ARBA00023163"/>
    </source>
</evidence>
<organism evidence="6 8">
    <name type="scientific">Glycine soja</name>
    <name type="common">Wild soybean</name>
    <dbReference type="NCBI Taxonomy" id="3848"/>
    <lineage>
        <taxon>Eukaryota</taxon>
        <taxon>Viridiplantae</taxon>
        <taxon>Streptophyta</taxon>
        <taxon>Embryophyta</taxon>
        <taxon>Tracheophyta</taxon>
        <taxon>Spermatophyta</taxon>
        <taxon>Magnoliopsida</taxon>
        <taxon>eudicotyledons</taxon>
        <taxon>Gunneridae</taxon>
        <taxon>Pentapetalae</taxon>
        <taxon>rosids</taxon>
        <taxon>fabids</taxon>
        <taxon>Fabales</taxon>
        <taxon>Fabaceae</taxon>
        <taxon>Papilionoideae</taxon>
        <taxon>50 kb inversion clade</taxon>
        <taxon>NPAAA clade</taxon>
        <taxon>indigoferoid/millettioid clade</taxon>
        <taxon>Phaseoleae</taxon>
        <taxon>Glycine</taxon>
        <taxon>Glycine subgen. Soja</taxon>
    </lineage>
</organism>
<gene>
    <name evidence="6" type="ORF">D0Y65_012153</name>
</gene>
<evidence type="ECO:0000313" key="6">
    <source>
        <dbReference type="EMBL" id="RZC12222.1"/>
    </source>
</evidence>
<dbReference type="GO" id="GO:0005634">
    <property type="term" value="C:nucleus"/>
    <property type="evidence" value="ECO:0007669"/>
    <property type="project" value="UniProtKB-SubCell"/>
</dbReference>
<accession>A0A445KMT1</accession>
<evidence type="ECO:0000256" key="2">
    <source>
        <dbReference type="ARBA" id="ARBA00023015"/>
    </source>
</evidence>
<dbReference type="Proteomes" id="UP000289340">
    <property type="component" value="Chromosome 5"/>
</dbReference>
<keyword evidence="2" id="KW-0805">Transcription regulation</keyword>
<dbReference type="GO" id="GO:0046983">
    <property type="term" value="F:protein dimerization activity"/>
    <property type="evidence" value="ECO:0007669"/>
    <property type="project" value="InterPro"/>
</dbReference>
<keyword evidence="4" id="KW-0539">Nucleus</keyword>
<keyword evidence="3" id="KW-0804">Transcription</keyword>
<dbReference type="PANTHER" id="PTHR36066">
    <property type="entry name" value="TRANSCRIPTION FACTOR BHLH145"/>
    <property type="match status" value="1"/>
</dbReference>
<reference evidence="6 8" key="1">
    <citation type="submission" date="2018-09" db="EMBL/GenBank/DDBJ databases">
        <title>A high-quality reference genome of wild soybean provides a powerful tool to mine soybean genomes.</title>
        <authorList>
            <person name="Xie M."/>
            <person name="Chung C.Y.L."/>
            <person name="Li M.-W."/>
            <person name="Wong F.-L."/>
            <person name="Chan T.-F."/>
            <person name="Lam H.-M."/>
        </authorList>
    </citation>
    <scope>NUCLEOTIDE SEQUENCE [LARGE SCALE GENOMIC DNA]</scope>
    <source>
        <strain evidence="8">cv. W05</strain>
        <tissue evidence="6">Hypocotyl of etiolated seedlings</tissue>
    </source>
</reference>
<sequence length="346" mass="39079">MYFAITIKRYRAVKEVGQIKMSVGVNQLMLVCQALKVNDNDNDNLFKTYILFEWPNIFVSCLNLLRSLASTDTGLGGNFLPALVQNNCQLHRLNQHCLLERQSDSTDNIMQTQEYFLPDKMVLPLADEAIDPHMRAPLASAFDAYLPPGVRQITPFERFNVQPSEACPKNFVIFDQTDQRSRIMFHPAMTYKFNSPGLNVHATGSQDFEKNKANQMEREVSSPFEEDPNDIDALLSIGVDELDDFDEEEVSTARTQENYESLSDSCSSYCSKSRKRSSSSSVQKSSGAGGFCHNEGKHWEMKRMVRMLRKIVPGGGNQMDSVAVLDEAVKYLKSLKVEVEQFGVEP</sequence>
<feature type="region of interest" description="Disordered" evidence="5">
    <location>
        <begin position="271"/>
        <end position="290"/>
    </location>
</feature>
<dbReference type="EMBL" id="QZWG01000005">
    <property type="protein sequence ID" value="RZC12223.1"/>
    <property type="molecule type" value="Genomic_DNA"/>
</dbReference>
<evidence type="ECO:0000256" key="4">
    <source>
        <dbReference type="ARBA" id="ARBA00023242"/>
    </source>
</evidence>
<name>A0A445KMT1_GLYSO</name>
<comment type="caution">
    <text evidence="6">The sequence shown here is derived from an EMBL/GenBank/DDBJ whole genome shotgun (WGS) entry which is preliminary data.</text>
</comment>
<dbReference type="SUPFAM" id="SSF47459">
    <property type="entry name" value="HLH, helix-loop-helix DNA-binding domain"/>
    <property type="match status" value="1"/>
</dbReference>
<evidence type="ECO:0000313" key="8">
    <source>
        <dbReference type="Proteomes" id="UP000289340"/>
    </source>
</evidence>
<dbReference type="InterPro" id="IPR037546">
    <property type="entry name" value="SAC51-like"/>
</dbReference>